<feature type="non-terminal residue" evidence="1">
    <location>
        <position position="1"/>
    </location>
</feature>
<evidence type="ECO:0000313" key="2">
    <source>
        <dbReference type="Proteomes" id="UP000479190"/>
    </source>
</evidence>
<evidence type="ECO:0000313" key="1">
    <source>
        <dbReference type="EMBL" id="CAB0030660.1"/>
    </source>
</evidence>
<protein>
    <submittedName>
        <fullName evidence="1">Uncharacterized protein</fullName>
    </submittedName>
</protein>
<reference evidence="1 2" key="1">
    <citation type="submission" date="2020-02" db="EMBL/GenBank/DDBJ databases">
        <authorList>
            <person name="Ferguson B K."/>
        </authorList>
    </citation>
    <scope>NUCLEOTIDE SEQUENCE [LARGE SCALE GENOMIC DNA]</scope>
</reference>
<proteinExistence type="predicted"/>
<sequence length="128" mass="14115">LPPLPIHTKPVQTAKGHTRPLYDCMPRARDLYYGGFHRIFISTDGTQSKCENQSSSVEEQIKILHSENSSRTVSPITVNNIYRTTGRPLLDIGLSHGFPQRPVGSRPHPASSCGFDNIVRPPCCGCSN</sequence>
<dbReference type="AlphaFoldDB" id="A0A6H5HZY9"/>
<gene>
    <name evidence="1" type="ORF">TBRA_LOCUS2656</name>
</gene>
<name>A0A6H5HZY9_9HYME</name>
<dbReference type="EMBL" id="CADCXV010000511">
    <property type="protein sequence ID" value="CAB0030660.1"/>
    <property type="molecule type" value="Genomic_DNA"/>
</dbReference>
<organism evidence="1 2">
    <name type="scientific">Trichogramma brassicae</name>
    <dbReference type="NCBI Taxonomy" id="86971"/>
    <lineage>
        <taxon>Eukaryota</taxon>
        <taxon>Metazoa</taxon>
        <taxon>Ecdysozoa</taxon>
        <taxon>Arthropoda</taxon>
        <taxon>Hexapoda</taxon>
        <taxon>Insecta</taxon>
        <taxon>Pterygota</taxon>
        <taxon>Neoptera</taxon>
        <taxon>Endopterygota</taxon>
        <taxon>Hymenoptera</taxon>
        <taxon>Apocrita</taxon>
        <taxon>Proctotrupomorpha</taxon>
        <taxon>Chalcidoidea</taxon>
        <taxon>Trichogrammatidae</taxon>
        <taxon>Trichogramma</taxon>
    </lineage>
</organism>
<dbReference type="Proteomes" id="UP000479190">
    <property type="component" value="Unassembled WGS sequence"/>
</dbReference>
<accession>A0A6H5HZY9</accession>
<keyword evidence="2" id="KW-1185">Reference proteome</keyword>
<dbReference type="OrthoDB" id="7389413at2759"/>